<feature type="region of interest" description="Disordered" evidence="1">
    <location>
        <begin position="97"/>
        <end position="125"/>
    </location>
</feature>
<proteinExistence type="predicted"/>
<protein>
    <submittedName>
        <fullName evidence="2">Uncharacterized protein</fullName>
    </submittedName>
</protein>
<sequence length="157" mass="17003">MLAIIQDLDIFINTSRNIPSPHRRKIANPLRSSVIGRDMHAYQSRICIPVGSLPQTFLSSAASVDQIIHGIPRFALVNDIHGIAILVDICSAPPSIPPTKKKMASAQNASSKEPTAGRKRLLGRRSCSYSRGAEATFNLFSPSEAAQQTQPRSEKAG</sequence>
<evidence type="ECO:0000313" key="2">
    <source>
        <dbReference type="EMBL" id="KAF4482275.1"/>
    </source>
</evidence>
<dbReference type="InParanoid" id="A0A7J6J039"/>
<reference evidence="2 3" key="1">
    <citation type="submission" date="2012-08" db="EMBL/GenBank/DDBJ databases">
        <authorList>
            <person name="Gan P.H.P."/>
            <person name="Ikeda K."/>
            <person name="Irieda H."/>
            <person name="Narusaka M."/>
            <person name="O'Connell R.J."/>
            <person name="Narusaka Y."/>
            <person name="Takano Y."/>
            <person name="Kubo Y."/>
            <person name="Shirasu K."/>
        </authorList>
    </citation>
    <scope>NUCLEOTIDE SEQUENCE [LARGE SCALE GENOMIC DNA]</scope>
    <source>
        <strain evidence="2 3">Nara gc5</strain>
    </source>
</reference>
<dbReference type="EMBL" id="ANPB02000005">
    <property type="protein sequence ID" value="KAF4482275.1"/>
    <property type="molecule type" value="Genomic_DNA"/>
</dbReference>
<organism evidence="2 3">
    <name type="scientific">Colletotrichum fructicola (strain Nara gc5)</name>
    <name type="common">Anthracnose fungus</name>
    <name type="synonym">Colletotrichum gloeosporioides (strain Nara gc5)</name>
    <dbReference type="NCBI Taxonomy" id="1213859"/>
    <lineage>
        <taxon>Eukaryota</taxon>
        <taxon>Fungi</taxon>
        <taxon>Dikarya</taxon>
        <taxon>Ascomycota</taxon>
        <taxon>Pezizomycotina</taxon>
        <taxon>Sordariomycetes</taxon>
        <taxon>Hypocreomycetidae</taxon>
        <taxon>Glomerellales</taxon>
        <taxon>Glomerellaceae</taxon>
        <taxon>Colletotrichum</taxon>
        <taxon>Colletotrichum gloeosporioides species complex</taxon>
    </lineage>
</organism>
<dbReference type="GeneID" id="90980037"/>
<comment type="caution">
    <text evidence="2">The sequence shown here is derived from an EMBL/GenBank/DDBJ whole genome shotgun (WGS) entry which is preliminary data.</text>
</comment>
<evidence type="ECO:0000256" key="1">
    <source>
        <dbReference type="SAM" id="MobiDB-lite"/>
    </source>
</evidence>
<evidence type="ECO:0000313" key="3">
    <source>
        <dbReference type="Proteomes" id="UP000011096"/>
    </source>
</evidence>
<dbReference type="AlphaFoldDB" id="A0A7J6J039"/>
<gene>
    <name evidence="2" type="ORF">CGGC5_v009484</name>
</gene>
<keyword evidence="3" id="KW-1185">Reference proteome</keyword>
<dbReference type="Proteomes" id="UP000011096">
    <property type="component" value="Unassembled WGS sequence"/>
</dbReference>
<accession>A0A7J6J039</accession>
<dbReference type="RefSeq" id="XP_066008411.1">
    <property type="nucleotide sequence ID" value="XM_066152175.1"/>
</dbReference>
<reference evidence="2 3" key="2">
    <citation type="submission" date="2020-04" db="EMBL/GenBank/DDBJ databases">
        <title>Genome sequencing and assembly of multiple isolates from the Colletotrichum gloeosporioides species complex.</title>
        <authorList>
            <person name="Gan P."/>
            <person name="Shirasu K."/>
        </authorList>
    </citation>
    <scope>NUCLEOTIDE SEQUENCE [LARGE SCALE GENOMIC DNA]</scope>
    <source>
        <strain evidence="2 3">Nara gc5</strain>
    </source>
</reference>
<name>A0A7J6J039_COLFN</name>